<proteinExistence type="predicted"/>
<evidence type="ECO:0000313" key="2">
    <source>
        <dbReference type="Proteomes" id="UP001213979"/>
    </source>
</evidence>
<sequence>MLEWFIEKMKSEFGVEVKNEEVGYEAYEFYHDEIDELLIPVEHIEKLPNPLLLEAFMYVDKEGYEWIVGVVVDEETRDMLYEVWLKDGKRMSAHLYVS</sequence>
<name>A0ABT5W9I9_9BACL</name>
<evidence type="ECO:0000313" key="1">
    <source>
        <dbReference type="EMBL" id="MDE8565255.1"/>
    </source>
</evidence>
<gene>
    <name evidence="1" type="ORF">PNH38_15460</name>
</gene>
<protein>
    <recommendedName>
        <fullName evidence="3">DUF2004 domain-containing protein</fullName>
    </recommendedName>
</protein>
<reference evidence="1 2" key="1">
    <citation type="submission" date="2023-01" db="EMBL/GenBank/DDBJ databases">
        <title>Genome-based reclassification of Anoxybacillus geothermalis as a later heterotypic synonym of Anoxybacillus rupiensis.</title>
        <authorList>
            <person name="Inan Bektas K."/>
            <person name="Canakci S."/>
            <person name="Belduz A.A."/>
            <person name="Guler H.H."/>
        </authorList>
    </citation>
    <scope>NUCLEOTIDE SEQUENCE [LARGE SCALE GENOMIC DNA]</scope>
    <source>
        <strain evidence="1 2">DSM 17127</strain>
    </source>
</reference>
<dbReference type="RefSeq" id="WP_275192132.1">
    <property type="nucleotide sequence ID" value="NZ_JAQOTG010000020.1"/>
</dbReference>
<organism evidence="1 2">
    <name type="scientific">Anoxybacteroides rupiense</name>
    <dbReference type="NCBI Taxonomy" id="311460"/>
    <lineage>
        <taxon>Bacteria</taxon>
        <taxon>Bacillati</taxon>
        <taxon>Bacillota</taxon>
        <taxon>Bacilli</taxon>
        <taxon>Bacillales</taxon>
        <taxon>Anoxybacillaceae</taxon>
        <taxon>Anoxybacteroides</taxon>
    </lineage>
</organism>
<accession>A0ABT5W9I9</accession>
<dbReference type="Proteomes" id="UP001213979">
    <property type="component" value="Unassembled WGS sequence"/>
</dbReference>
<keyword evidence="2" id="KW-1185">Reference proteome</keyword>
<comment type="caution">
    <text evidence="1">The sequence shown here is derived from an EMBL/GenBank/DDBJ whole genome shotgun (WGS) entry which is preliminary data.</text>
</comment>
<dbReference type="EMBL" id="JAQOTG010000020">
    <property type="protein sequence ID" value="MDE8565255.1"/>
    <property type="molecule type" value="Genomic_DNA"/>
</dbReference>
<evidence type="ECO:0008006" key="3">
    <source>
        <dbReference type="Google" id="ProtNLM"/>
    </source>
</evidence>